<reference evidence="2 3" key="1">
    <citation type="submission" date="2013-09" db="EMBL/GenBank/DDBJ databases">
        <title>Genome sequencing of Arenimonas malthae.</title>
        <authorList>
            <person name="Chen F."/>
            <person name="Wang G."/>
        </authorList>
    </citation>
    <scope>NUCLEOTIDE SEQUENCE [LARGE SCALE GENOMIC DNA]</scope>
    <source>
        <strain evidence="2 3">CC-JY-1</strain>
    </source>
</reference>
<feature type="domain" description="DUF2007" evidence="1">
    <location>
        <begin position="1"/>
        <end position="67"/>
    </location>
</feature>
<evidence type="ECO:0000259" key="1">
    <source>
        <dbReference type="Pfam" id="PF09413"/>
    </source>
</evidence>
<proteinExistence type="predicted"/>
<dbReference type="Pfam" id="PF09413">
    <property type="entry name" value="DUF2007"/>
    <property type="match status" value="1"/>
</dbReference>
<dbReference type="STRING" id="1384054.N790_02260"/>
<dbReference type="Gene3D" id="3.30.70.790">
    <property type="entry name" value="UreE, C-terminal domain"/>
    <property type="match status" value="1"/>
</dbReference>
<dbReference type="Proteomes" id="UP000029392">
    <property type="component" value="Unassembled WGS sequence"/>
</dbReference>
<keyword evidence="3" id="KW-1185">Reference proteome</keyword>
<accession>A0A091AYT7</accession>
<sequence length="104" mass="11264">MIPVYIAQNELDAQLVQELLVTSGIAAHIFGPQVADPSGALATTPQIRVVVESDEADEARLLVQEWQTAPAPEEFEFDDGLLDSKAFDEIEEISFTPGDPDLPA</sequence>
<organism evidence="2 3">
    <name type="scientific">Arenimonas malthae CC-JY-1</name>
    <dbReference type="NCBI Taxonomy" id="1384054"/>
    <lineage>
        <taxon>Bacteria</taxon>
        <taxon>Pseudomonadati</taxon>
        <taxon>Pseudomonadota</taxon>
        <taxon>Gammaproteobacteria</taxon>
        <taxon>Lysobacterales</taxon>
        <taxon>Lysobacteraceae</taxon>
        <taxon>Arenimonas</taxon>
    </lineage>
</organism>
<dbReference type="RefSeq" id="WP_043804246.1">
    <property type="nucleotide sequence ID" value="NZ_AVCH01000182.1"/>
</dbReference>
<protein>
    <recommendedName>
        <fullName evidence="1">DUF2007 domain-containing protein</fullName>
    </recommendedName>
</protein>
<gene>
    <name evidence="2" type="ORF">N790_02260</name>
</gene>
<comment type="caution">
    <text evidence="2">The sequence shown here is derived from an EMBL/GenBank/DDBJ whole genome shotgun (WGS) entry which is preliminary data.</text>
</comment>
<dbReference type="EMBL" id="AVCH01000182">
    <property type="protein sequence ID" value="KFN45453.1"/>
    <property type="molecule type" value="Genomic_DNA"/>
</dbReference>
<dbReference type="PATRIC" id="fig|1384054.3.peg.2110"/>
<name>A0A091AYT7_9GAMM</name>
<evidence type="ECO:0000313" key="2">
    <source>
        <dbReference type="EMBL" id="KFN45453.1"/>
    </source>
</evidence>
<evidence type="ECO:0000313" key="3">
    <source>
        <dbReference type="Proteomes" id="UP000029392"/>
    </source>
</evidence>
<dbReference type="InterPro" id="IPR018551">
    <property type="entry name" value="DUF2007"/>
</dbReference>
<dbReference type="AlphaFoldDB" id="A0A091AYT7"/>